<sequence>MDMSTTFAVVQLDPVKMVEHLDEIAMQRARELQPGLYLVFIEGVHLPIIHASSHVPTYLLTLPSTCTFPYLYRKH</sequence>
<protein>
    <submittedName>
        <fullName evidence="1">Uncharacterized protein</fullName>
    </submittedName>
</protein>
<reference evidence="1 2" key="1">
    <citation type="journal article" date="2018" name="Biotechnol. Biofuels">
        <title>Integrative visual omics of the white-rot fungus Polyporus brumalis exposes the biotechnological potential of its oxidative enzymes for delignifying raw plant biomass.</title>
        <authorList>
            <person name="Miyauchi S."/>
            <person name="Rancon A."/>
            <person name="Drula E."/>
            <person name="Hage H."/>
            <person name="Chaduli D."/>
            <person name="Favel A."/>
            <person name="Grisel S."/>
            <person name="Henrissat B."/>
            <person name="Herpoel-Gimbert I."/>
            <person name="Ruiz-Duenas F.J."/>
            <person name="Chevret D."/>
            <person name="Hainaut M."/>
            <person name="Lin J."/>
            <person name="Wang M."/>
            <person name="Pangilinan J."/>
            <person name="Lipzen A."/>
            <person name="Lesage-Meessen L."/>
            <person name="Navarro D."/>
            <person name="Riley R."/>
            <person name="Grigoriev I.V."/>
            <person name="Zhou S."/>
            <person name="Raouche S."/>
            <person name="Rosso M.N."/>
        </authorList>
    </citation>
    <scope>NUCLEOTIDE SEQUENCE [LARGE SCALE GENOMIC DNA]</scope>
    <source>
        <strain evidence="1 2">BRFM 1820</strain>
    </source>
</reference>
<organism evidence="1 2">
    <name type="scientific">Lentinus brumalis</name>
    <dbReference type="NCBI Taxonomy" id="2498619"/>
    <lineage>
        <taxon>Eukaryota</taxon>
        <taxon>Fungi</taxon>
        <taxon>Dikarya</taxon>
        <taxon>Basidiomycota</taxon>
        <taxon>Agaricomycotina</taxon>
        <taxon>Agaricomycetes</taxon>
        <taxon>Polyporales</taxon>
        <taxon>Polyporaceae</taxon>
        <taxon>Lentinus</taxon>
    </lineage>
</organism>
<dbReference type="AlphaFoldDB" id="A0A371CQW0"/>
<proteinExistence type="predicted"/>
<evidence type="ECO:0000313" key="2">
    <source>
        <dbReference type="Proteomes" id="UP000256964"/>
    </source>
</evidence>
<dbReference type="OrthoDB" id="2930792at2759"/>
<accession>A0A371CQW0</accession>
<gene>
    <name evidence="1" type="ORF">OH76DRAFT_1410933</name>
</gene>
<keyword evidence="2" id="KW-1185">Reference proteome</keyword>
<evidence type="ECO:0000313" key="1">
    <source>
        <dbReference type="EMBL" id="RDX42671.1"/>
    </source>
</evidence>
<name>A0A371CQW0_9APHY</name>
<dbReference type="Proteomes" id="UP000256964">
    <property type="component" value="Unassembled WGS sequence"/>
</dbReference>
<dbReference type="EMBL" id="KZ857479">
    <property type="protein sequence ID" value="RDX42671.1"/>
    <property type="molecule type" value="Genomic_DNA"/>
</dbReference>